<evidence type="ECO:0000313" key="1">
    <source>
        <dbReference type="EMBL" id="KDR03813.1"/>
    </source>
</evidence>
<proteinExistence type="predicted"/>
<dbReference type="AlphaFoldDB" id="A0A067QFG1"/>
<dbReference type="InParanoid" id="A0A067QFG1"/>
<organism evidence="1 2">
    <name type="scientific">Zootermopsis nevadensis</name>
    <name type="common">Dampwood termite</name>
    <dbReference type="NCBI Taxonomy" id="136037"/>
    <lineage>
        <taxon>Eukaryota</taxon>
        <taxon>Metazoa</taxon>
        <taxon>Ecdysozoa</taxon>
        <taxon>Arthropoda</taxon>
        <taxon>Hexapoda</taxon>
        <taxon>Insecta</taxon>
        <taxon>Pterygota</taxon>
        <taxon>Neoptera</taxon>
        <taxon>Polyneoptera</taxon>
        <taxon>Dictyoptera</taxon>
        <taxon>Blattodea</taxon>
        <taxon>Blattoidea</taxon>
        <taxon>Termitoidae</taxon>
        <taxon>Termopsidae</taxon>
        <taxon>Zootermopsis</taxon>
    </lineage>
</organism>
<gene>
    <name evidence="1" type="ORF">L798_04456</name>
</gene>
<keyword evidence="2" id="KW-1185">Reference proteome</keyword>
<dbReference type="EMBL" id="KK853628">
    <property type="protein sequence ID" value="KDR03813.1"/>
    <property type="molecule type" value="Genomic_DNA"/>
</dbReference>
<dbReference type="Proteomes" id="UP000027135">
    <property type="component" value="Unassembled WGS sequence"/>
</dbReference>
<evidence type="ECO:0000313" key="2">
    <source>
        <dbReference type="Proteomes" id="UP000027135"/>
    </source>
</evidence>
<accession>A0A067QFG1</accession>
<reference evidence="1 2" key="1">
    <citation type="journal article" date="2014" name="Nat. Commun.">
        <title>Molecular traces of alternative social organization in a termite genome.</title>
        <authorList>
            <person name="Terrapon N."/>
            <person name="Li C."/>
            <person name="Robertson H.M."/>
            <person name="Ji L."/>
            <person name="Meng X."/>
            <person name="Booth W."/>
            <person name="Chen Z."/>
            <person name="Childers C.P."/>
            <person name="Glastad K.M."/>
            <person name="Gokhale K."/>
            <person name="Gowin J."/>
            <person name="Gronenberg W."/>
            <person name="Hermansen R.A."/>
            <person name="Hu H."/>
            <person name="Hunt B.G."/>
            <person name="Huylmans A.K."/>
            <person name="Khalil S.M."/>
            <person name="Mitchell R.D."/>
            <person name="Munoz-Torres M.C."/>
            <person name="Mustard J.A."/>
            <person name="Pan H."/>
            <person name="Reese J.T."/>
            <person name="Scharf M.E."/>
            <person name="Sun F."/>
            <person name="Vogel H."/>
            <person name="Xiao J."/>
            <person name="Yang W."/>
            <person name="Yang Z."/>
            <person name="Yang Z."/>
            <person name="Zhou J."/>
            <person name="Zhu J."/>
            <person name="Brent C.S."/>
            <person name="Elsik C.G."/>
            <person name="Goodisman M.A."/>
            <person name="Liberles D.A."/>
            <person name="Roe R.M."/>
            <person name="Vargo E.L."/>
            <person name="Vilcinskas A."/>
            <person name="Wang J."/>
            <person name="Bornberg-Bauer E."/>
            <person name="Korb J."/>
            <person name="Zhang G."/>
            <person name="Liebig J."/>
        </authorList>
    </citation>
    <scope>NUCLEOTIDE SEQUENCE [LARGE SCALE GENOMIC DNA]</scope>
    <source>
        <tissue evidence="1">Whole organism</tissue>
    </source>
</reference>
<protein>
    <submittedName>
        <fullName evidence="1">Uncharacterized protein</fullName>
    </submittedName>
</protein>
<name>A0A067QFG1_ZOONE</name>
<sequence>MQVNNYVLATEESETISGIDMASSQVLDKEHKFKGPLPQRTSYKIKVKRPNGTNKIRDTHTSPANKIGTLIDSSNSTIDNLWDGFSFDDYVSKVELFSDSDSEQDDMLALAVPRSVPNSPALKHNKTVAWQEPKITIPKPFNMTLR</sequence>